<feature type="domain" description="Alcohol dehydrogenase-like N-terminal" evidence="2">
    <location>
        <begin position="37"/>
        <end position="108"/>
    </location>
</feature>
<organism evidence="3">
    <name type="scientific">marine sediment metagenome</name>
    <dbReference type="NCBI Taxonomy" id="412755"/>
    <lineage>
        <taxon>unclassified sequences</taxon>
        <taxon>metagenomes</taxon>
        <taxon>ecological metagenomes</taxon>
    </lineage>
</organism>
<sequence length="119" mass="13553">MVKKMENKQKMKAIVCTKYGPPEVLQLKEVAKPIPKDNEVLIRIYATTVTSGDVWIRSSTYSPWFWLPARIMYGLRKPRKTIPGNELAGEIESVGKDVKLFKKGDQVFGIIWERANSGL</sequence>
<dbReference type="EMBL" id="BARU01028078">
    <property type="protein sequence ID" value="GAH66452.1"/>
    <property type="molecule type" value="Genomic_DNA"/>
</dbReference>
<name>X1HAS6_9ZZZZ</name>
<dbReference type="InterPro" id="IPR051603">
    <property type="entry name" value="Zinc-ADH_QOR/CCCR"/>
</dbReference>
<proteinExistence type="predicted"/>
<comment type="caution">
    <text evidence="3">The sequence shown here is derived from an EMBL/GenBank/DDBJ whole genome shotgun (WGS) entry which is preliminary data.</text>
</comment>
<dbReference type="PANTHER" id="PTHR44154:SF1">
    <property type="entry name" value="QUINONE OXIDOREDUCTASE"/>
    <property type="match status" value="1"/>
</dbReference>
<accession>X1HAS6</accession>
<dbReference type="InterPro" id="IPR011032">
    <property type="entry name" value="GroES-like_sf"/>
</dbReference>
<evidence type="ECO:0000259" key="2">
    <source>
        <dbReference type="Pfam" id="PF08240"/>
    </source>
</evidence>
<reference evidence="3" key="1">
    <citation type="journal article" date="2014" name="Front. Microbiol.">
        <title>High frequency of phylogenetically diverse reductive dehalogenase-homologous genes in deep subseafloor sedimentary metagenomes.</title>
        <authorList>
            <person name="Kawai M."/>
            <person name="Futagami T."/>
            <person name="Toyoda A."/>
            <person name="Takaki Y."/>
            <person name="Nishi S."/>
            <person name="Hori S."/>
            <person name="Arai W."/>
            <person name="Tsubouchi T."/>
            <person name="Morono Y."/>
            <person name="Uchiyama I."/>
            <person name="Ito T."/>
            <person name="Fujiyama A."/>
            <person name="Inagaki F."/>
            <person name="Takami H."/>
        </authorList>
    </citation>
    <scope>NUCLEOTIDE SEQUENCE</scope>
    <source>
        <strain evidence="3">Expedition CK06-06</strain>
    </source>
</reference>
<dbReference type="GO" id="GO:0003730">
    <property type="term" value="F:mRNA 3'-UTR binding"/>
    <property type="evidence" value="ECO:0007669"/>
    <property type="project" value="TreeGrafter"/>
</dbReference>
<feature type="non-terminal residue" evidence="3">
    <location>
        <position position="119"/>
    </location>
</feature>
<dbReference type="InterPro" id="IPR013154">
    <property type="entry name" value="ADH-like_N"/>
</dbReference>
<evidence type="ECO:0000313" key="3">
    <source>
        <dbReference type="EMBL" id="GAH66452.1"/>
    </source>
</evidence>
<dbReference type="PANTHER" id="PTHR44154">
    <property type="entry name" value="QUINONE OXIDOREDUCTASE"/>
    <property type="match status" value="1"/>
</dbReference>
<evidence type="ECO:0000256" key="1">
    <source>
        <dbReference type="ARBA" id="ARBA00022857"/>
    </source>
</evidence>
<keyword evidence="1" id="KW-0521">NADP</keyword>
<dbReference type="AlphaFoldDB" id="X1HAS6"/>
<gene>
    <name evidence="3" type="ORF">S03H2_44864</name>
</gene>
<dbReference type="GO" id="GO:0070402">
    <property type="term" value="F:NADPH binding"/>
    <property type="evidence" value="ECO:0007669"/>
    <property type="project" value="TreeGrafter"/>
</dbReference>
<dbReference type="Gene3D" id="3.90.180.10">
    <property type="entry name" value="Medium-chain alcohol dehydrogenases, catalytic domain"/>
    <property type="match status" value="1"/>
</dbReference>
<protein>
    <recommendedName>
        <fullName evidence="2">Alcohol dehydrogenase-like N-terminal domain-containing protein</fullName>
    </recommendedName>
</protein>
<dbReference type="GO" id="GO:0003960">
    <property type="term" value="F:quinone reductase (NADPH) activity"/>
    <property type="evidence" value="ECO:0007669"/>
    <property type="project" value="TreeGrafter"/>
</dbReference>
<dbReference type="SUPFAM" id="SSF50129">
    <property type="entry name" value="GroES-like"/>
    <property type="match status" value="1"/>
</dbReference>
<dbReference type="GO" id="GO:0005829">
    <property type="term" value="C:cytosol"/>
    <property type="evidence" value="ECO:0007669"/>
    <property type="project" value="TreeGrafter"/>
</dbReference>
<dbReference type="Pfam" id="PF08240">
    <property type="entry name" value="ADH_N"/>
    <property type="match status" value="1"/>
</dbReference>